<dbReference type="AlphaFoldDB" id="A0AAE3UAD7"/>
<gene>
    <name evidence="1" type="ORF">QNI16_19470</name>
</gene>
<protein>
    <submittedName>
        <fullName evidence="1">Uncharacterized protein</fullName>
    </submittedName>
</protein>
<proteinExistence type="predicted"/>
<evidence type="ECO:0000313" key="1">
    <source>
        <dbReference type="EMBL" id="MDJ1482689.1"/>
    </source>
</evidence>
<reference evidence="1" key="1">
    <citation type="submission" date="2023-05" db="EMBL/GenBank/DDBJ databases">
        <authorList>
            <person name="Zhang X."/>
        </authorList>
    </citation>
    <scope>NUCLEOTIDE SEQUENCE</scope>
    <source>
        <strain evidence="1">YF14B1</strain>
    </source>
</reference>
<evidence type="ECO:0000313" key="2">
    <source>
        <dbReference type="Proteomes" id="UP001241110"/>
    </source>
</evidence>
<name>A0AAE3UAD7_9BACT</name>
<comment type="caution">
    <text evidence="1">The sequence shown here is derived from an EMBL/GenBank/DDBJ whole genome shotgun (WGS) entry which is preliminary data.</text>
</comment>
<organism evidence="1 2">
    <name type="scientific">Xanthocytophaga flava</name>
    <dbReference type="NCBI Taxonomy" id="3048013"/>
    <lineage>
        <taxon>Bacteria</taxon>
        <taxon>Pseudomonadati</taxon>
        <taxon>Bacteroidota</taxon>
        <taxon>Cytophagia</taxon>
        <taxon>Cytophagales</taxon>
        <taxon>Rhodocytophagaceae</taxon>
        <taxon>Xanthocytophaga</taxon>
    </lineage>
</organism>
<dbReference type="EMBL" id="JASJOS010000008">
    <property type="protein sequence ID" value="MDJ1482689.1"/>
    <property type="molecule type" value="Genomic_DNA"/>
</dbReference>
<dbReference type="RefSeq" id="WP_313982000.1">
    <property type="nucleotide sequence ID" value="NZ_JASJOS010000008.1"/>
</dbReference>
<sequence>MKTIQVGQKVILRKNINIHSIEVTAENDTHSHSREKEVILKEIGEILSVVVDQHGLEWVVETNRLLPSDNYYLNSMDTNR</sequence>
<accession>A0AAE3UAD7</accession>
<dbReference type="Proteomes" id="UP001241110">
    <property type="component" value="Unassembled WGS sequence"/>
</dbReference>